<evidence type="ECO:0000256" key="10">
    <source>
        <dbReference type="ARBA" id="ARBA00023077"/>
    </source>
</evidence>
<keyword evidence="13 14" id="KW-0998">Cell outer membrane</keyword>
<feature type="domain" description="Secretin/TonB short N-terminal" evidence="16">
    <location>
        <begin position="69"/>
        <end position="120"/>
    </location>
</feature>
<dbReference type="GO" id="GO:0009279">
    <property type="term" value="C:cell outer membrane"/>
    <property type="evidence" value="ECO:0007669"/>
    <property type="project" value="UniProtKB-SubCell"/>
</dbReference>
<evidence type="ECO:0000259" key="16">
    <source>
        <dbReference type="SMART" id="SM00965"/>
    </source>
</evidence>
<organism evidence="17 18">
    <name type="scientific">Cupriavidus agavae</name>
    <dbReference type="NCBI Taxonomy" id="1001822"/>
    <lineage>
        <taxon>Bacteria</taxon>
        <taxon>Pseudomonadati</taxon>
        <taxon>Pseudomonadota</taxon>
        <taxon>Betaproteobacteria</taxon>
        <taxon>Burkholderiales</taxon>
        <taxon>Burkholderiaceae</taxon>
        <taxon>Cupriavidus</taxon>
    </lineage>
</organism>
<dbReference type="Pfam" id="PF07660">
    <property type="entry name" value="STN"/>
    <property type="match status" value="1"/>
</dbReference>
<dbReference type="PROSITE" id="PS52016">
    <property type="entry name" value="TONB_DEPENDENT_REC_3"/>
    <property type="match status" value="1"/>
</dbReference>
<keyword evidence="9" id="KW-0406">Ion transport</keyword>
<keyword evidence="4 14" id="KW-1134">Transmembrane beta strand</keyword>
<dbReference type="SMART" id="SM00965">
    <property type="entry name" value="STN"/>
    <property type="match status" value="1"/>
</dbReference>
<dbReference type="InterPro" id="IPR000531">
    <property type="entry name" value="Beta-barrel_TonB"/>
</dbReference>
<evidence type="ECO:0000256" key="6">
    <source>
        <dbReference type="ARBA" id="ARBA00022692"/>
    </source>
</evidence>
<dbReference type="InterPro" id="IPR010105">
    <property type="entry name" value="TonB_sidphr_rcpt"/>
</dbReference>
<protein>
    <submittedName>
        <fullName evidence="17">Outer membrane receptor for ferric coprogen and ferric-rhodotorulic acid</fullName>
    </submittedName>
</protein>
<reference evidence="17 18" key="1">
    <citation type="journal article" date="2015" name="Stand. Genomic Sci.">
        <title>Genomic Encyclopedia of Bacterial and Archaeal Type Strains, Phase III: the genomes of soil and plant-associated and newly described type strains.</title>
        <authorList>
            <person name="Whitman W.B."/>
            <person name="Woyke T."/>
            <person name="Klenk H.P."/>
            <person name="Zhou Y."/>
            <person name="Lilburn T.G."/>
            <person name="Beck B.J."/>
            <person name="De Vos P."/>
            <person name="Vandamme P."/>
            <person name="Eisen J.A."/>
            <person name="Garrity G."/>
            <person name="Hugenholtz P."/>
            <person name="Kyrpides N.C."/>
        </authorList>
    </citation>
    <scope>NUCLEOTIDE SEQUENCE [LARGE SCALE GENOMIC DNA]</scope>
    <source>
        <strain evidence="17 18">ASC-9842</strain>
    </source>
</reference>
<proteinExistence type="inferred from homology"/>
<dbReference type="CDD" id="cd01347">
    <property type="entry name" value="ligand_gated_channel"/>
    <property type="match status" value="1"/>
</dbReference>
<evidence type="ECO:0000256" key="9">
    <source>
        <dbReference type="ARBA" id="ARBA00023065"/>
    </source>
</evidence>
<keyword evidence="11 14" id="KW-0472">Membrane</keyword>
<keyword evidence="8" id="KW-0408">Iron</keyword>
<name>A0A4Q7S3E3_9BURK</name>
<dbReference type="GO" id="GO:0015891">
    <property type="term" value="P:siderophore transport"/>
    <property type="evidence" value="ECO:0007669"/>
    <property type="project" value="InterPro"/>
</dbReference>
<sequence>MLHRLPGHGLARKPIVRALQAALLAMPVGVAVLPAVAMAQGTAASARQYAIEAGPLDKTLTRFGREAGILIAVDPTLTQGLQSTGLQGSYTVEAGLSALLAGHRLEAVHGASGGYRLRRTETASGVAAADDAGAGSGEGGVMLAPVTVSAAGLRDGVTDGTGSYTSDYSSTATRLGLSPRETPQSISIITSQQMQDQGLTQLADVVKQTPGLTISQSGNLGSDSSPIYSRGFAVENYQIDGVPQLNSNYNSLFQSADMAIYDHVEVVRGATGLMNGLGSPAATINLVRKKPTPGFQASASVEGGSWDYRRAEADVSTPFNKSGTVRGRFVAAYQENNSYIERLHERREIFYGVVEADLTPRTLATVGFSWQSFDLTGHARSGLPLFFADGGTTSWARSKSAGADWAYSYRANQTFFGSLEHRFTNGWKIKGTLSHDRNTFDEVLGYAGGGYPNRATGAGVNLWASRWMGKPEQTSLDLYATGPFQLFGRTHELVVGTTLARTVFDAPTFGAWSFDGWNSSVPNIYTWDGRTPAAPYNPQQGNYDFFEQTVSAYATARLRPTDSLSVLLGTRITSWKNDTTQSYLDGSASENSNRAERGKITPYVGIVYDISKNFSAYASYTSIFKPQSNRDVSGAFLDPLVGNGYEAGTKASFFDGALNASAAVYLVKQDNLAVAIPGMLAPDGSQAYYGASGAKTKGFEVEMSGQLATNWQASAGFSRNVSSDRDGKPLNTTVPEDTFKLFTTYRIAAIGNGLTVGGGLRWQSRIYAENQGPQRVRFTQGSYTIVDLMARYPITRKVAVTLNLYNLFDKTYYTSTGSAFYGAPRSFRLGVTASY</sequence>
<evidence type="ECO:0000256" key="5">
    <source>
        <dbReference type="ARBA" id="ARBA00022496"/>
    </source>
</evidence>
<dbReference type="Gene3D" id="2.40.170.20">
    <property type="entry name" value="TonB-dependent receptor, beta-barrel domain"/>
    <property type="match status" value="1"/>
</dbReference>
<gene>
    <name evidence="17" type="ORF">EV147_2547</name>
</gene>
<evidence type="ECO:0000256" key="7">
    <source>
        <dbReference type="ARBA" id="ARBA00022729"/>
    </source>
</evidence>
<dbReference type="Proteomes" id="UP000291078">
    <property type="component" value="Unassembled WGS sequence"/>
</dbReference>
<keyword evidence="12 17" id="KW-0675">Receptor</keyword>
<dbReference type="SUPFAM" id="SSF56935">
    <property type="entry name" value="Porins"/>
    <property type="match status" value="1"/>
</dbReference>
<comment type="caution">
    <text evidence="17">The sequence shown here is derived from an EMBL/GenBank/DDBJ whole genome shotgun (WGS) entry which is preliminary data.</text>
</comment>
<evidence type="ECO:0000256" key="13">
    <source>
        <dbReference type="ARBA" id="ARBA00023237"/>
    </source>
</evidence>
<evidence type="ECO:0000256" key="1">
    <source>
        <dbReference type="ARBA" id="ARBA00004571"/>
    </source>
</evidence>
<dbReference type="InterPro" id="IPR012910">
    <property type="entry name" value="Plug_dom"/>
</dbReference>
<dbReference type="RefSeq" id="WP_130391527.1">
    <property type="nucleotide sequence ID" value="NZ_SGXM01000002.1"/>
</dbReference>
<dbReference type="InterPro" id="IPR039426">
    <property type="entry name" value="TonB-dep_rcpt-like"/>
</dbReference>
<evidence type="ECO:0000256" key="2">
    <source>
        <dbReference type="ARBA" id="ARBA00009810"/>
    </source>
</evidence>
<dbReference type="GO" id="GO:0015344">
    <property type="term" value="F:siderophore uptake transmembrane transporter activity"/>
    <property type="evidence" value="ECO:0007669"/>
    <property type="project" value="TreeGrafter"/>
</dbReference>
<evidence type="ECO:0000256" key="4">
    <source>
        <dbReference type="ARBA" id="ARBA00022452"/>
    </source>
</evidence>
<evidence type="ECO:0000313" key="17">
    <source>
        <dbReference type="EMBL" id="RZT39352.1"/>
    </source>
</evidence>
<dbReference type="Pfam" id="PF07715">
    <property type="entry name" value="Plug"/>
    <property type="match status" value="1"/>
</dbReference>
<dbReference type="EMBL" id="SGXM01000002">
    <property type="protein sequence ID" value="RZT39352.1"/>
    <property type="molecule type" value="Genomic_DNA"/>
</dbReference>
<evidence type="ECO:0000256" key="11">
    <source>
        <dbReference type="ARBA" id="ARBA00023136"/>
    </source>
</evidence>
<dbReference type="InterPro" id="IPR036942">
    <property type="entry name" value="Beta-barrel_TonB_sf"/>
</dbReference>
<dbReference type="PANTHER" id="PTHR32552">
    <property type="entry name" value="FERRICHROME IRON RECEPTOR-RELATED"/>
    <property type="match status" value="1"/>
</dbReference>
<comment type="subcellular location">
    <subcellularLocation>
        <location evidence="1 14">Cell outer membrane</location>
        <topology evidence="1 14">Multi-pass membrane protein</topology>
    </subcellularLocation>
</comment>
<keyword evidence="7" id="KW-0732">Signal</keyword>
<dbReference type="OrthoDB" id="174652at2"/>
<evidence type="ECO:0000256" key="3">
    <source>
        <dbReference type="ARBA" id="ARBA00022448"/>
    </source>
</evidence>
<accession>A0A4Q7S3E3</accession>
<dbReference type="NCBIfam" id="TIGR01783">
    <property type="entry name" value="TonB-siderophor"/>
    <property type="match status" value="1"/>
</dbReference>
<dbReference type="Pfam" id="PF00593">
    <property type="entry name" value="TonB_dep_Rec_b-barrel"/>
    <property type="match status" value="1"/>
</dbReference>
<evidence type="ECO:0000256" key="15">
    <source>
        <dbReference type="RuleBase" id="RU003357"/>
    </source>
</evidence>
<dbReference type="Gene3D" id="3.55.50.30">
    <property type="match status" value="1"/>
</dbReference>
<keyword evidence="10 15" id="KW-0798">TonB box</keyword>
<dbReference type="InterPro" id="IPR011662">
    <property type="entry name" value="Secretin/TonB_short_N"/>
</dbReference>
<keyword evidence="6 14" id="KW-0812">Transmembrane</keyword>
<comment type="similarity">
    <text evidence="2 14 15">Belongs to the TonB-dependent receptor family.</text>
</comment>
<evidence type="ECO:0000256" key="12">
    <source>
        <dbReference type="ARBA" id="ARBA00023170"/>
    </source>
</evidence>
<dbReference type="GO" id="GO:0038023">
    <property type="term" value="F:signaling receptor activity"/>
    <property type="evidence" value="ECO:0007669"/>
    <property type="project" value="InterPro"/>
</dbReference>
<keyword evidence="5" id="KW-0410">Iron transport</keyword>
<evidence type="ECO:0000256" key="14">
    <source>
        <dbReference type="PROSITE-ProRule" id="PRU01360"/>
    </source>
</evidence>
<keyword evidence="3 14" id="KW-0813">Transport</keyword>
<dbReference type="PANTHER" id="PTHR32552:SF74">
    <property type="entry name" value="HYDROXAMATE SIDEROPHORE RECEPTOR FHUE"/>
    <property type="match status" value="1"/>
</dbReference>
<dbReference type="InterPro" id="IPR037066">
    <property type="entry name" value="Plug_dom_sf"/>
</dbReference>
<keyword evidence="18" id="KW-1185">Reference proteome</keyword>
<evidence type="ECO:0000256" key="8">
    <source>
        <dbReference type="ARBA" id="ARBA00023004"/>
    </source>
</evidence>
<evidence type="ECO:0000313" key="18">
    <source>
        <dbReference type="Proteomes" id="UP000291078"/>
    </source>
</evidence>
<dbReference type="FunFam" id="2.170.130.10:FF:000010">
    <property type="entry name" value="Ferripyoverdine receptor"/>
    <property type="match status" value="1"/>
</dbReference>
<dbReference type="Gene3D" id="2.170.130.10">
    <property type="entry name" value="TonB-dependent receptor, plug domain"/>
    <property type="match status" value="1"/>
</dbReference>
<dbReference type="AlphaFoldDB" id="A0A4Q7S3E3"/>